<accession>A0A1F5N1T6</accession>
<proteinExistence type="predicted"/>
<dbReference type="EMBL" id="MFDV01000017">
    <property type="protein sequence ID" value="OGE71543.1"/>
    <property type="molecule type" value="Genomic_DNA"/>
</dbReference>
<reference evidence="1 2" key="1">
    <citation type="journal article" date="2016" name="Nat. Commun.">
        <title>Thousands of microbial genomes shed light on interconnected biogeochemical processes in an aquifer system.</title>
        <authorList>
            <person name="Anantharaman K."/>
            <person name="Brown C.T."/>
            <person name="Hug L.A."/>
            <person name="Sharon I."/>
            <person name="Castelle C.J."/>
            <person name="Probst A.J."/>
            <person name="Thomas B.C."/>
            <person name="Singh A."/>
            <person name="Wilkins M.J."/>
            <person name="Karaoz U."/>
            <person name="Brodie E.L."/>
            <person name="Williams K.H."/>
            <person name="Hubbard S.S."/>
            <person name="Banfield J.F."/>
        </authorList>
    </citation>
    <scope>NUCLEOTIDE SEQUENCE [LARGE SCALE GENOMIC DNA]</scope>
</reference>
<name>A0A1F5N1T6_9BACT</name>
<dbReference type="Proteomes" id="UP000177057">
    <property type="component" value="Unassembled WGS sequence"/>
</dbReference>
<dbReference type="AlphaFoldDB" id="A0A1F5N1T6"/>
<evidence type="ECO:0000313" key="2">
    <source>
        <dbReference type="Proteomes" id="UP000177057"/>
    </source>
</evidence>
<sequence length="66" mass="6874">MALSGTSGILGGVVGYIFPHSSPILHSTPTGFVLTLPNSDLYTLKPKAATSINFKSLPNGPAFSKR</sequence>
<protein>
    <submittedName>
        <fullName evidence="1">Uncharacterized protein</fullName>
    </submittedName>
</protein>
<gene>
    <name evidence="1" type="ORF">A3H40_00780</name>
</gene>
<evidence type="ECO:0000313" key="1">
    <source>
        <dbReference type="EMBL" id="OGE71543.1"/>
    </source>
</evidence>
<comment type="caution">
    <text evidence="1">The sequence shown here is derived from an EMBL/GenBank/DDBJ whole genome shotgun (WGS) entry which is preliminary data.</text>
</comment>
<organism evidence="1 2">
    <name type="scientific">Candidatus Daviesbacteria bacterium RIFCSPLOWO2_02_FULL_38_15</name>
    <dbReference type="NCBI Taxonomy" id="1797794"/>
    <lineage>
        <taxon>Bacteria</taxon>
        <taxon>Candidatus Daviesiibacteriota</taxon>
    </lineage>
</organism>